<comment type="catalytic activity">
    <reaction evidence="1 11">
        <text>S-ubiquitinyl-[E2 ubiquitin-conjugating enzyme]-L-cysteine + [acceptor protein]-L-lysine = [E2 ubiquitin-conjugating enzyme]-L-cysteine + N(6)-ubiquitinyl-[acceptor protein]-L-lysine.</text>
        <dbReference type="EC" id="2.3.2.27"/>
    </reaction>
</comment>
<evidence type="ECO:0000313" key="14">
    <source>
        <dbReference type="EMBL" id="KAG5401386.1"/>
    </source>
</evidence>
<evidence type="ECO:0000256" key="7">
    <source>
        <dbReference type="ARBA" id="ARBA00022786"/>
    </source>
</evidence>
<keyword evidence="9 11" id="KW-0472">Membrane</keyword>
<comment type="caution">
    <text evidence="14">The sequence shown here is derived from an EMBL/GenBank/DDBJ whole genome shotgun (WGS) entry which is preliminary data.</text>
</comment>
<dbReference type="EC" id="2.3.2.27" evidence="11"/>
<dbReference type="SUPFAM" id="SSF57850">
    <property type="entry name" value="RING/U-box"/>
    <property type="match status" value="1"/>
</dbReference>
<keyword evidence="11" id="KW-0256">Endoplasmic reticulum</keyword>
<dbReference type="Proteomes" id="UP000823674">
    <property type="component" value="Chromosome A04"/>
</dbReference>
<evidence type="ECO:0000256" key="10">
    <source>
        <dbReference type="PROSITE-ProRule" id="PRU00175"/>
    </source>
</evidence>
<evidence type="ECO:0000313" key="15">
    <source>
        <dbReference type="Proteomes" id="UP000823674"/>
    </source>
</evidence>
<reference evidence="14 15" key="1">
    <citation type="submission" date="2021-03" db="EMBL/GenBank/DDBJ databases">
        <authorList>
            <person name="King G.J."/>
            <person name="Bancroft I."/>
            <person name="Baten A."/>
            <person name="Bloomfield J."/>
            <person name="Borpatragohain P."/>
            <person name="He Z."/>
            <person name="Irish N."/>
            <person name="Irwin J."/>
            <person name="Liu K."/>
            <person name="Mauleon R.P."/>
            <person name="Moore J."/>
            <person name="Morris R."/>
            <person name="Ostergaard L."/>
            <person name="Wang B."/>
            <person name="Wells R."/>
        </authorList>
    </citation>
    <scope>NUCLEOTIDE SEQUENCE [LARGE SCALE GENOMIC DNA]</scope>
    <source>
        <strain evidence="14">R-o-18</strain>
        <tissue evidence="14">Leaf</tissue>
    </source>
</reference>
<dbReference type="EMBL" id="JADBGQ010000004">
    <property type="protein sequence ID" value="KAG5401386.1"/>
    <property type="molecule type" value="Genomic_DNA"/>
</dbReference>
<dbReference type="InterPro" id="IPR013083">
    <property type="entry name" value="Znf_RING/FYVE/PHD"/>
</dbReference>
<comment type="pathway">
    <text evidence="3 11">Protein modification; protein ubiquitination.</text>
</comment>
<evidence type="ECO:0000256" key="6">
    <source>
        <dbReference type="ARBA" id="ARBA00022771"/>
    </source>
</evidence>
<keyword evidence="5 11" id="KW-0479">Metal-binding</keyword>
<feature type="non-terminal residue" evidence="14">
    <location>
        <position position="253"/>
    </location>
</feature>
<dbReference type="CDD" id="cd16745">
    <property type="entry name" value="RING-HC_AtRMA-like"/>
    <property type="match status" value="1"/>
</dbReference>
<feature type="transmembrane region" description="Helical" evidence="11">
    <location>
        <begin position="235"/>
        <end position="252"/>
    </location>
</feature>
<dbReference type="PROSITE" id="PS51257">
    <property type="entry name" value="PROKAR_LIPOPROTEIN"/>
    <property type="match status" value="1"/>
</dbReference>
<keyword evidence="11" id="KW-1133">Transmembrane helix</keyword>
<evidence type="ECO:0000256" key="11">
    <source>
        <dbReference type="RuleBase" id="RU369090"/>
    </source>
</evidence>
<dbReference type="PROSITE" id="PS50089">
    <property type="entry name" value="ZF_RING_2"/>
    <property type="match status" value="1"/>
</dbReference>
<evidence type="ECO:0000259" key="13">
    <source>
        <dbReference type="PROSITE" id="PS50089"/>
    </source>
</evidence>
<comment type="function">
    <text evidence="11">E3 ubiquitin-protein ligase.</text>
</comment>
<comment type="subcellular location">
    <subcellularLocation>
        <location evidence="2">Endomembrane system</location>
    </subcellularLocation>
    <subcellularLocation>
        <location evidence="11">Endoplasmic reticulum membrane</location>
        <topology evidence="11">Single-pass type IV membrane protein</topology>
    </subcellularLocation>
</comment>
<keyword evidence="7 11" id="KW-0833">Ubl conjugation pathway</keyword>
<keyword evidence="6 10" id="KW-0863">Zinc-finger</keyword>
<keyword evidence="11" id="KW-0812">Transmembrane</keyword>
<name>A0ABQ7MRP0_BRACM</name>
<feature type="region of interest" description="Disordered" evidence="12">
    <location>
        <begin position="107"/>
        <end position="146"/>
    </location>
</feature>
<dbReference type="Pfam" id="PF13923">
    <property type="entry name" value="zf-C3HC4_2"/>
    <property type="match status" value="1"/>
</dbReference>
<dbReference type="Gene3D" id="3.30.40.10">
    <property type="entry name" value="Zinc/RING finger domain, C3HC4 (zinc finger)"/>
    <property type="match status" value="1"/>
</dbReference>
<dbReference type="PROSITE" id="PS00518">
    <property type="entry name" value="ZF_RING_1"/>
    <property type="match status" value="1"/>
</dbReference>
<evidence type="ECO:0000256" key="9">
    <source>
        <dbReference type="ARBA" id="ARBA00023136"/>
    </source>
</evidence>
<evidence type="ECO:0000256" key="5">
    <source>
        <dbReference type="ARBA" id="ARBA00022723"/>
    </source>
</evidence>
<keyword evidence="8 11" id="KW-0862">Zinc</keyword>
<comment type="domain">
    <text evidence="11">The RING-type zinc finger domain is responsible for E3 ligase activity.</text>
</comment>
<dbReference type="InterPro" id="IPR001841">
    <property type="entry name" value="Znf_RING"/>
</dbReference>
<keyword evidence="15" id="KW-1185">Reference proteome</keyword>
<evidence type="ECO:0000256" key="1">
    <source>
        <dbReference type="ARBA" id="ARBA00000900"/>
    </source>
</evidence>
<protein>
    <recommendedName>
        <fullName evidence="11">E3 ubiquitin-protein ligase RMA</fullName>
        <ecNumber evidence="11">2.3.2.27</ecNumber>
    </recommendedName>
    <alternativeName>
        <fullName evidence="11">Protein RING membrane-anchor</fullName>
    </alternativeName>
    <alternativeName>
        <fullName evidence="11">RING-type E3 ubiquitin transferase RMA</fullName>
    </alternativeName>
</protein>
<gene>
    <name evidence="14" type="primary">A04p023690.1_BraROA</name>
    <name evidence="14" type="ORF">IGI04_015993</name>
</gene>
<accession>A0ABQ7MRP0</accession>
<dbReference type="PANTHER" id="PTHR12313">
    <property type="entry name" value="E3 UBIQUITIN-PROTEIN LIGASE RNF5-RELATED"/>
    <property type="match status" value="1"/>
</dbReference>
<evidence type="ECO:0000256" key="8">
    <source>
        <dbReference type="ARBA" id="ARBA00022833"/>
    </source>
</evidence>
<evidence type="ECO:0000256" key="3">
    <source>
        <dbReference type="ARBA" id="ARBA00004906"/>
    </source>
</evidence>
<proteinExistence type="predicted"/>
<organism evidence="14 15">
    <name type="scientific">Brassica rapa subsp. trilocularis</name>
    <dbReference type="NCBI Taxonomy" id="1813537"/>
    <lineage>
        <taxon>Eukaryota</taxon>
        <taxon>Viridiplantae</taxon>
        <taxon>Streptophyta</taxon>
        <taxon>Embryophyta</taxon>
        <taxon>Tracheophyta</taxon>
        <taxon>Spermatophyta</taxon>
        <taxon>Magnoliopsida</taxon>
        <taxon>eudicotyledons</taxon>
        <taxon>Gunneridae</taxon>
        <taxon>Pentapetalae</taxon>
        <taxon>rosids</taxon>
        <taxon>malvids</taxon>
        <taxon>Brassicales</taxon>
        <taxon>Brassicaceae</taxon>
        <taxon>Brassiceae</taxon>
        <taxon>Brassica</taxon>
    </lineage>
</organism>
<evidence type="ECO:0000256" key="4">
    <source>
        <dbReference type="ARBA" id="ARBA00022679"/>
    </source>
</evidence>
<evidence type="ECO:0000256" key="12">
    <source>
        <dbReference type="SAM" id="MobiDB-lite"/>
    </source>
</evidence>
<feature type="domain" description="RING-type" evidence="13">
    <location>
        <begin position="53"/>
        <end position="94"/>
    </location>
</feature>
<dbReference type="InterPro" id="IPR017907">
    <property type="entry name" value="Znf_RING_CS"/>
</dbReference>
<keyword evidence="4 11" id="KW-0808">Transferase</keyword>
<dbReference type="InterPro" id="IPR045103">
    <property type="entry name" value="RNF5/RNF185-like"/>
</dbReference>
<sequence>MSPLYSRSNLFCLANFLSSCSLSCYFHMEKGESTSTSYSDTNGSNEPDHDFECNICFELAQDPIVTLCGHLFCWPCLYRWLHHHSHSQECPVCKALVQDDKLVPLYGRGKNQTDPRTKRYPGMRIPNRPAGQRPETASPPPQQPQNDAASNFFNYGIGLMGGFMPMATTRIGNFSFGVGGLLPSLFNFQFHGFPDAALYGTAPGYPFGGYHNGFRGVPGGNNEPTAPAGGHPSDAALKNILIVVGICVFFFLL</sequence>
<evidence type="ECO:0000256" key="2">
    <source>
        <dbReference type="ARBA" id="ARBA00004308"/>
    </source>
</evidence>
<dbReference type="SMART" id="SM00184">
    <property type="entry name" value="RING"/>
    <property type="match status" value="1"/>
</dbReference>